<accession>A0AAJ0CPM3</accession>
<keyword evidence="3" id="KW-1185">Reference proteome</keyword>
<evidence type="ECO:0000256" key="1">
    <source>
        <dbReference type="SAM" id="SignalP"/>
    </source>
</evidence>
<evidence type="ECO:0000313" key="3">
    <source>
        <dbReference type="Proteomes" id="UP001251528"/>
    </source>
</evidence>
<feature type="chain" id="PRO_5042533068" evidence="1">
    <location>
        <begin position="26"/>
        <end position="209"/>
    </location>
</feature>
<keyword evidence="1" id="KW-0732">Signal</keyword>
<dbReference type="EMBL" id="JASWJB010000090">
    <property type="protein sequence ID" value="KAK2599101.1"/>
    <property type="molecule type" value="Genomic_DNA"/>
</dbReference>
<protein>
    <submittedName>
        <fullName evidence="2">Uncharacterized protein</fullName>
    </submittedName>
</protein>
<comment type="caution">
    <text evidence="2">The sequence shown here is derived from an EMBL/GenBank/DDBJ whole genome shotgun (WGS) entry which is preliminary data.</text>
</comment>
<name>A0AAJ0CPM3_9HYPO</name>
<proteinExistence type="predicted"/>
<dbReference type="AlphaFoldDB" id="A0AAJ0CPM3"/>
<organism evidence="2 3">
    <name type="scientific">Conoideocrella luteorostrata</name>
    <dbReference type="NCBI Taxonomy" id="1105319"/>
    <lineage>
        <taxon>Eukaryota</taxon>
        <taxon>Fungi</taxon>
        <taxon>Dikarya</taxon>
        <taxon>Ascomycota</taxon>
        <taxon>Pezizomycotina</taxon>
        <taxon>Sordariomycetes</taxon>
        <taxon>Hypocreomycetidae</taxon>
        <taxon>Hypocreales</taxon>
        <taxon>Clavicipitaceae</taxon>
        <taxon>Conoideocrella</taxon>
    </lineage>
</organism>
<sequence length="209" mass="22879">MAPTLSKPPVRISLYFTLWVCLCNAAPVPGQALGKLKDMMTKPKSPTYTSFKTELYVDSESEGAPRTTASFPPASVAKTDIKPSVKLPSDKKLAPLRNIGDTLGRVGGSVRNSFRRVKASAMRLRKLPNGKQYRASDREALFDDDDSLADVRKLPNGKMYGDVDLHPVPGKTTPSYDWSDKHNVLADTHDEDVLFDISDSLGGDKLKVA</sequence>
<dbReference type="Proteomes" id="UP001251528">
    <property type="component" value="Unassembled WGS sequence"/>
</dbReference>
<feature type="signal peptide" evidence="1">
    <location>
        <begin position="1"/>
        <end position="25"/>
    </location>
</feature>
<gene>
    <name evidence="2" type="ORF">QQS21_005442</name>
</gene>
<reference evidence="2" key="1">
    <citation type="submission" date="2023-06" db="EMBL/GenBank/DDBJ databases">
        <title>Conoideocrella luteorostrata (Hypocreales: Clavicipitaceae), a potential biocontrol fungus for elongate hemlock scale in United States Christmas tree production areas.</title>
        <authorList>
            <person name="Barrett H."/>
            <person name="Lovett B."/>
            <person name="Macias A.M."/>
            <person name="Stajich J.E."/>
            <person name="Kasson M.T."/>
        </authorList>
    </citation>
    <scope>NUCLEOTIDE SEQUENCE</scope>
    <source>
        <strain evidence="2">ARSEF 14590</strain>
    </source>
</reference>
<evidence type="ECO:0000313" key="2">
    <source>
        <dbReference type="EMBL" id="KAK2599101.1"/>
    </source>
</evidence>